<evidence type="ECO:0000256" key="2">
    <source>
        <dbReference type="ARBA" id="ARBA00008814"/>
    </source>
</evidence>
<dbReference type="PANTHER" id="PTHR30532">
    <property type="entry name" value="IRON III DICITRATE-BINDING PERIPLASMIC PROTEIN"/>
    <property type="match status" value="1"/>
</dbReference>
<comment type="caution">
    <text evidence="9">The sequence shown here is derived from an EMBL/GenBank/DDBJ whole genome shotgun (WGS) entry which is preliminary data.</text>
</comment>
<proteinExistence type="inferred from homology"/>
<dbReference type="OrthoDB" id="26763at2"/>
<feature type="signal peptide" evidence="7">
    <location>
        <begin position="1"/>
        <end position="21"/>
    </location>
</feature>
<feature type="coiled-coil region" evidence="5">
    <location>
        <begin position="176"/>
        <end position="210"/>
    </location>
</feature>
<evidence type="ECO:0000313" key="9">
    <source>
        <dbReference type="EMBL" id="RED75334.1"/>
    </source>
</evidence>
<feature type="domain" description="Fe/B12 periplasmic-binding" evidence="8">
    <location>
        <begin position="74"/>
        <end position="336"/>
    </location>
</feature>
<evidence type="ECO:0000256" key="3">
    <source>
        <dbReference type="ARBA" id="ARBA00022448"/>
    </source>
</evidence>
<comment type="subcellular location">
    <subcellularLocation>
        <location evidence="1">Cell envelope</location>
    </subcellularLocation>
</comment>
<dbReference type="Proteomes" id="UP000256977">
    <property type="component" value="Unassembled WGS sequence"/>
</dbReference>
<evidence type="ECO:0000313" key="10">
    <source>
        <dbReference type="Proteomes" id="UP000256977"/>
    </source>
</evidence>
<evidence type="ECO:0000256" key="1">
    <source>
        <dbReference type="ARBA" id="ARBA00004196"/>
    </source>
</evidence>
<dbReference type="SUPFAM" id="SSF53807">
    <property type="entry name" value="Helical backbone' metal receptor"/>
    <property type="match status" value="1"/>
</dbReference>
<dbReference type="PROSITE" id="PS51257">
    <property type="entry name" value="PROKAR_LIPOPROTEIN"/>
    <property type="match status" value="1"/>
</dbReference>
<sequence>MSYRSSSLVVCLLLAALLASCGQSGSSSSPRITPVPSGQASSPSPDLKANGEDGMHTITYLGKQYEVPVAPRKILFMSAFESMEDAVVLGIEPYASSAIGDEDEPFPGFYGAVMQNTIPLMGTTEESFEYLLQLNPDLIIGTDMETPAVHEQLSKIAPTIPVSHFGPDWQANLELLAELTGKQEEARGVIARYEQDRDKARQLVKGLDADTEVLAIRVRGEQMMVYPESVFLNDVLYEQLGFKIPELVKQTKQQEVLSLEGLSVANPDYIILQYDVYENGGSERALEELQKSKVWQGLDAVRSDRLFINAVDPLISGGGTANGKILITQAVLDKFQ</sequence>
<feature type="chain" id="PRO_5039581852" evidence="7">
    <location>
        <begin position="22"/>
        <end position="336"/>
    </location>
</feature>
<evidence type="ECO:0000256" key="5">
    <source>
        <dbReference type="SAM" id="Coils"/>
    </source>
</evidence>
<dbReference type="RefSeq" id="WP_116062433.1">
    <property type="nucleotide sequence ID" value="NZ_QRDZ01000016.1"/>
</dbReference>
<comment type="similarity">
    <text evidence="2">Belongs to the bacterial solute-binding protein 8 family.</text>
</comment>
<dbReference type="InterPro" id="IPR002491">
    <property type="entry name" value="ABC_transptr_periplasmic_BD"/>
</dbReference>
<protein>
    <submittedName>
        <fullName evidence="9">Iron complex transport system substrate-binding protein</fullName>
    </submittedName>
</protein>
<reference evidence="9 10" key="1">
    <citation type="submission" date="2018-07" db="EMBL/GenBank/DDBJ databases">
        <title>Genomic Encyclopedia of Type Strains, Phase III (KMG-III): the genomes of soil and plant-associated and newly described type strains.</title>
        <authorList>
            <person name="Whitman W."/>
        </authorList>
    </citation>
    <scope>NUCLEOTIDE SEQUENCE [LARGE SCALE GENOMIC DNA]</scope>
    <source>
        <strain evidence="9 10">CECT 7287</strain>
    </source>
</reference>
<evidence type="ECO:0000256" key="7">
    <source>
        <dbReference type="SAM" id="SignalP"/>
    </source>
</evidence>
<evidence type="ECO:0000256" key="4">
    <source>
        <dbReference type="ARBA" id="ARBA00022729"/>
    </source>
</evidence>
<dbReference type="PROSITE" id="PS50983">
    <property type="entry name" value="FE_B12_PBP"/>
    <property type="match status" value="1"/>
</dbReference>
<name>A0A3D9JMY9_9BACL</name>
<dbReference type="GO" id="GO:1901678">
    <property type="term" value="P:iron coordination entity transport"/>
    <property type="evidence" value="ECO:0007669"/>
    <property type="project" value="UniProtKB-ARBA"/>
</dbReference>
<gene>
    <name evidence="9" type="ORF">DFP98_116137</name>
</gene>
<dbReference type="GO" id="GO:0030288">
    <property type="term" value="C:outer membrane-bounded periplasmic space"/>
    <property type="evidence" value="ECO:0007669"/>
    <property type="project" value="TreeGrafter"/>
</dbReference>
<keyword evidence="3" id="KW-0813">Transport</keyword>
<dbReference type="Pfam" id="PF01497">
    <property type="entry name" value="Peripla_BP_2"/>
    <property type="match status" value="1"/>
</dbReference>
<dbReference type="PANTHER" id="PTHR30532:SF10">
    <property type="entry name" value="IRON-UPTAKE SYSTEM-BINDING PROTEIN"/>
    <property type="match status" value="1"/>
</dbReference>
<evidence type="ECO:0000259" key="8">
    <source>
        <dbReference type="PROSITE" id="PS50983"/>
    </source>
</evidence>
<dbReference type="AlphaFoldDB" id="A0A3D9JMY9"/>
<keyword evidence="5" id="KW-0175">Coiled coil</keyword>
<feature type="region of interest" description="Disordered" evidence="6">
    <location>
        <begin position="25"/>
        <end position="53"/>
    </location>
</feature>
<keyword evidence="4 7" id="KW-0732">Signal</keyword>
<dbReference type="InterPro" id="IPR051313">
    <property type="entry name" value="Bact_iron-sidero_bind"/>
</dbReference>
<accession>A0A3D9JMY9</accession>
<organism evidence="9 10">
    <name type="scientific">Cohnella phaseoli</name>
    <dbReference type="NCBI Taxonomy" id="456490"/>
    <lineage>
        <taxon>Bacteria</taxon>
        <taxon>Bacillati</taxon>
        <taxon>Bacillota</taxon>
        <taxon>Bacilli</taxon>
        <taxon>Bacillales</taxon>
        <taxon>Paenibacillaceae</taxon>
        <taxon>Cohnella</taxon>
    </lineage>
</organism>
<dbReference type="EMBL" id="QRDZ01000016">
    <property type="protein sequence ID" value="RED75334.1"/>
    <property type="molecule type" value="Genomic_DNA"/>
</dbReference>
<evidence type="ECO:0000256" key="6">
    <source>
        <dbReference type="SAM" id="MobiDB-lite"/>
    </source>
</evidence>
<dbReference type="Gene3D" id="3.40.50.1980">
    <property type="entry name" value="Nitrogenase molybdenum iron protein domain"/>
    <property type="match status" value="2"/>
</dbReference>
<keyword evidence="10" id="KW-1185">Reference proteome</keyword>